<accession>A0AAE0YJY3</accession>
<protein>
    <submittedName>
        <fullName evidence="1">Uncharacterized protein</fullName>
    </submittedName>
</protein>
<comment type="caution">
    <text evidence="1">The sequence shown here is derived from an EMBL/GenBank/DDBJ whole genome shotgun (WGS) entry which is preliminary data.</text>
</comment>
<dbReference type="EMBL" id="JAWDGP010006036">
    <property type="protein sequence ID" value="KAK3748221.1"/>
    <property type="molecule type" value="Genomic_DNA"/>
</dbReference>
<evidence type="ECO:0000313" key="1">
    <source>
        <dbReference type="EMBL" id="KAK3748221.1"/>
    </source>
</evidence>
<name>A0AAE0YJY3_9GAST</name>
<proteinExistence type="predicted"/>
<gene>
    <name evidence="1" type="ORF">RRG08_039474</name>
</gene>
<keyword evidence="2" id="KW-1185">Reference proteome</keyword>
<sequence>MAANTWCTGRDGCILLASCCFHQTTGRSRPASEIPRVIIQQVMNAELADLGSVQPPLKSGSLTLRAGGDL</sequence>
<dbReference type="Proteomes" id="UP001283361">
    <property type="component" value="Unassembled WGS sequence"/>
</dbReference>
<organism evidence="1 2">
    <name type="scientific">Elysia crispata</name>
    <name type="common">lettuce slug</name>
    <dbReference type="NCBI Taxonomy" id="231223"/>
    <lineage>
        <taxon>Eukaryota</taxon>
        <taxon>Metazoa</taxon>
        <taxon>Spiralia</taxon>
        <taxon>Lophotrochozoa</taxon>
        <taxon>Mollusca</taxon>
        <taxon>Gastropoda</taxon>
        <taxon>Heterobranchia</taxon>
        <taxon>Euthyneura</taxon>
        <taxon>Panpulmonata</taxon>
        <taxon>Sacoglossa</taxon>
        <taxon>Placobranchoidea</taxon>
        <taxon>Plakobranchidae</taxon>
        <taxon>Elysia</taxon>
    </lineage>
</organism>
<reference evidence="1" key="1">
    <citation type="journal article" date="2023" name="G3 (Bethesda)">
        <title>A reference genome for the long-term kleptoplast-retaining sea slug Elysia crispata morphotype clarki.</title>
        <authorList>
            <person name="Eastman K.E."/>
            <person name="Pendleton A.L."/>
            <person name="Shaikh M.A."/>
            <person name="Suttiyut T."/>
            <person name="Ogas R."/>
            <person name="Tomko P."/>
            <person name="Gavelis G."/>
            <person name="Widhalm J.R."/>
            <person name="Wisecaver J.H."/>
        </authorList>
    </citation>
    <scope>NUCLEOTIDE SEQUENCE</scope>
    <source>
        <strain evidence="1">ECLA1</strain>
    </source>
</reference>
<dbReference type="AlphaFoldDB" id="A0AAE0YJY3"/>
<evidence type="ECO:0000313" key="2">
    <source>
        <dbReference type="Proteomes" id="UP001283361"/>
    </source>
</evidence>